<evidence type="ECO:0000256" key="6">
    <source>
        <dbReference type="ARBA" id="ARBA00022679"/>
    </source>
</evidence>
<dbReference type="NCBIfam" id="TIGR00083">
    <property type="entry name" value="ribF"/>
    <property type="match status" value="1"/>
</dbReference>
<evidence type="ECO:0000256" key="5">
    <source>
        <dbReference type="ARBA" id="ARBA00022643"/>
    </source>
</evidence>
<dbReference type="PANTHER" id="PTHR22749">
    <property type="entry name" value="RIBOFLAVIN KINASE/FMN ADENYLYLTRANSFERASE"/>
    <property type="match status" value="1"/>
</dbReference>
<proteinExistence type="inferred from homology"/>
<comment type="catalytic activity">
    <reaction evidence="13 15">
        <text>riboflavin + ATP = FMN + ADP + H(+)</text>
        <dbReference type="Rhea" id="RHEA:14357"/>
        <dbReference type="ChEBI" id="CHEBI:15378"/>
        <dbReference type="ChEBI" id="CHEBI:30616"/>
        <dbReference type="ChEBI" id="CHEBI:57986"/>
        <dbReference type="ChEBI" id="CHEBI:58210"/>
        <dbReference type="ChEBI" id="CHEBI:456216"/>
        <dbReference type="EC" id="2.7.1.26"/>
    </reaction>
</comment>
<dbReference type="InterPro" id="IPR015865">
    <property type="entry name" value="Riboflavin_kinase_bac/euk"/>
</dbReference>
<keyword evidence="6 15" id="KW-0808">Transferase</keyword>
<dbReference type="NCBIfam" id="NF004160">
    <property type="entry name" value="PRK05627.1-3"/>
    <property type="match status" value="1"/>
</dbReference>
<evidence type="ECO:0000256" key="7">
    <source>
        <dbReference type="ARBA" id="ARBA00022695"/>
    </source>
</evidence>
<dbReference type="EC" id="2.7.7.2" evidence="15"/>
<evidence type="ECO:0000256" key="12">
    <source>
        <dbReference type="ARBA" id="ARBA00023268"/>
    </source>
</evidence>
<evidence type="ECO:0000256" key="11">
    <source>
        <dbReference type="ARBA" id="ARBA00022840"/>
    </source>
</evidence>
<dbReference type="EMBL" id="CP136862">
    <property type="protein sequence ID" value="WOJ91578.1"/>
    <property type="molecule type" value="Genomic_DNA"/>
</dbReference>
<evidence type="ECO:0000256" key="10">
    <source>
        <dbReference type="ARBA" id="ARBA00022827"/>
    </source>
</evidence>
<evidence type="ECO:0000313" key="17">
    <source>
        <dbReference type="EMBL" id="WOJ91578.1"/>
    </source>
</evidence>
<gene>
    <name evidence="17" type="ORF">RZS28_17905</name>
</gene>
<dbReference type="InterPro" id="IPR023465">
    <property type="entry name" value="Riboflavin_kinase_dom_sf"/>
</dbReference>
<comment type="pathway">
    <text evidence="3 15">Cofactor biosynthesis; FMN biosynthesis; FMN from riboflavin (ATP route): step 1/1.</text>
</comment>
<comment type="catalytic activity">
    <reaction evidence="14 15">
        <text>FMN + ATP + H(+) = FAD + diphosphate</text>
        <dbReference type="Rhea" id="RHEA:17237"/>
        <dbReference type="ChEBI" id="CHEBI:15378"/>
        <dbReference type="ChEBI" id="CHEBI:30616"/>
        <dbReference type="ChEBI" id="CHEBI:33019"/>
        <dbReference type="ChEBI" id="CHEBI:57692"/>
        <dbReference type="ChEBI" id="CHEBI:58210"/>
        <dbReference type="EC" id="2.7.7.2"/>
    </reaction>
</comment>
<keyword evidence="11 15" id="KW-0067">ATP-binding</keyword>
<dbReference type="InterPro" id="IPR015864">
    <property type="entry name" value="FAD_synthase"/>
</dbReference>
<dbReference type="Gene3D" id="2.40.30.30">
    <property type="entry name" value="Riboflavin kinase-like"/>
    <property type="match status" value="1"/>
</dbReference>
<evidence type="ECO:0000256" key="3">
    <source>
        <dbReference type="ARBA" id="ARBA00005201"/>
    </source>
</evidence>
<dbReference type="InterPro" id="IPR002606">
    <property type="entry name" value="Riboflavin_kinase_bac"/>
</dbReference>
<comment type="similarity">
    <text evidence="15">Belongs to the ribF family.</text>
</comment>
<evidence type="ECO:0000313" key="18">
    <source>
        <dbReference type="Proteomes" id="UP001626536"/>
    </source>
</evidence>
<dbReference type="InterPro" id="IPR014729">
    <property type="entry name" value="Rossmann-like_a/b/a_fold"/>
</dbReference>
<dbReference type="PANTHER" id="PTHR22749:SF6">
    <property type="entry name" value="RIBOFLAVIN KINASE"/>
    <property type="match status" value="1"/>
</dbReference>
<evidence type="ECO:0000256" key="8">
    <source>
        <dbReference type="ARBA" id="ARBA00022741"/>
    </source>
</evidence>
<evidence type="ECO:0000256" key="9">
    <source>
        <dbReference type="ARBA" id="ARBA00022777"/>
    </source>
</evidence>
<name>A0ABZ0HXW5_9HYPH</name>
<accession>A0ABZ0HXW5</accession>
<keyword evidence="12" id="KW-0511">Multifunctional enzyme</keyword>
<dbReference type="GO" id="GO:0003919">
    <property type="term" value="F:FMN adenylyltransferase activity"/>
    <property type="evidence" value="ECO:0007669"/>
    <property type="project" value="UniProtKB-EC"/>
</dbReference>
<dbReference type="GO" id="GO:0008531">
    <property type="term" value="F:riboflavin kinase activity"/>
    <property type="evidence" value="ECO:0007669"/>
    <property type="project" value="UniProtKB-EC"/>
</dbReference>
<evidence type="ECO:0000256" key="13">
    <source>
        <dbReference type="ARBA" id="ARBA00047880"/>
    </source>
</evidence>
<keyword evidence="7 15" id="KW-0548">Nucleotidyltransferase</keyword>
<evidence type="ECO:0000256" key="1">
    <source>
        <dbReference type="ARBA" id="ARBA00002121"/>
    </source>
</evidence>
<dbReference type="InterPro" id="IPR023468">
    <property type="entry name" value="Riboflavin_kinase"/>
</dbReference>
<evidence type="ECO:0000256" key="2">
    <source>
        <dbReference type="ARBA" id="ARBA00004726"/>
    </source>
</evidence>
<keyword evidence="5 15" id="KW-0288">FMN</keyword>
<reference evidence="17 18" key="1">
    <citation type="submission" date="2023-10" db="EMBL/GenBank/DDBJ databases">
        <title>Novel methanotroph of the genus Methylocapsa from a subarctic wetland.</title>
        <authorList>
            <person name="Belova S.E."/>
            <person name="Oshkin I.Y."/>
            <person name="Miroshnikov K."/>
            <person name="Dedysh S.N."/>
        </authorList>
    </citation>
    <scope>NUCLEOTIDE SEQUENCE [LARGE SCALE GENOMIC DNA]</scope>
    <source>
        <strain evidence="17 18">RX1</strain>
    </source>
</reference>
<dbReference type="RefSeq" id="WP_407341165.1">
    <property type="nucleotide sequence ID" value="NZ_CP136862.1"/>
</dbReference>
<evidence type="ECO:0000256" key="14">
    <source>
        <dbReference type="ARBA" id="ARBA00049494"/>
    </source>
</evidence>
<keyword evidence="8 15" id="KW-0547">Nucleotide-binding</keyword>
<dbReference type="CDD" id="cd02064">
    <property type="entry name" value="FAD_synthetase_N"/>
    <property type="match status" value="1"/>
</dbReference>
<dbReference type="EC" id="2.7.1.26" evidence="15"/>
<keyword evidence="4 15" id="KW-0285">Flavoprotein</keyword>
<keyword evidence="10 15" id="KW-0274">FAD</keyword>
<comment type="function">
    <text evidence="1">Catalyzes the phosphorylation of riboflavin to FMN followed by the adenylation of FMN to FAD.</text>
</comment>
<keyword evidence="18" id="KW-1185">Reference proteome</keyword>
<dbReference type="SMART" id="SM00904">
    <property type="entry name" value="Flavokinase"/>
    <property type="match status" value="1"/>
</dbReference>
<dbReference type="SUPFAM" id="SSF52374">
    <property type="entry name" value="Nucleotidylyl transferase"/>
    <property type="match status" value="1"/>
</dbReference>
<evidence type="ECO:0000256" key="4">
    <source>
        <dbReference type="ARBA" id="ARBA00022630"/>
    </source>
</evidence>
<dbReference type="SUPFAM" id="SSF82114">
    <property type="entry name" value="Riboflavin kinase-like"/>
    <property type="match status" value="1"/>
</dbReference>
<dbReference type="Gene3D" id="3.40.50.620">
    <property type="entry name" value="HUPs"/>
    <property type="match status" value="1"/>
</dbReference>
<dbReference type="NCBIfam" id="NF004159">
    <property type="entry name" value="PRK05627.1-2"/>
    <property type="match status" value="1"/>
</dbReference>
<dbReference type="PIRSF" id="PIRSF004491">
    <property type="entry name" value="FAD_Synth"/>
    <property type="match status" value="1"/>
</dbReference>
<feature type="domain" description="Riboflavin kinase" evidence="16">
    <location>
        <begin position="196"/>
        <end position="319"/>
    </location>
</feature>
<evidence type="ECO:0000256" key="15">
    <source>
        <dbReference type="PIRNR" id="PIRNR004491"/>
    </source>
</evidence>
<comment type="pathway">
    <text evidence="2 15">Cofactor biosynthesis; FAD biosynthesis; FAD from FMN: step 1/1.</text>
</comment>
<protein>
    <recommendedName>
        <fullName evidence="15">Riboflavin biosynthesis protein</fullName>
    </recommendedName>
    <domain>
        <recommendedName>
            <fullName evidence="15">Riboflavin kinase</fullName>
            <ecNumber evidence="15">2.7.1.26</ecNumber>
        </recommendedName>
        <alternativeName>
            <fullName evidence="15">Flavokinase</fullName>
        </alternativeName>
    </domain>
    <domain>
        <recommendedName>
            <fullName evidence="15">FMN adenylyltransferase</fullName>
            <ecNumber evidence="15">2.7.7.2</ecNumber>
        </recommendedName>
        <alternativeName>
            <fullName evidence="15">FAD pyrophosphorylase</fullName>
        </alternativeName>
        <alternativeName>
            <fullName evidence="15">FAD synthase</fullName>
        </alternativeName>
    </domain>
</protein>
<evidence type="ECO:0000259" key="16">
    <source>
        <dbReference type="SMART" id="SM00904"/>
    </source>
</evidence>
<organism evidence="17 18">
    <name type="scientific">Methylocapsa polymorpha</name>
    <dbReference type="NCBI Taxonomy" id="3080828"/>
    <lineage>
        <taxon>Bacteria</taxon>
        <taxon>Pseudomonadati</taxon>
        <taxon>Pseudomonadota</taxon>
        <taxon>Alphaproteobacteria</taxon>
        <taxon>Hyphomicrobiales</taxon>
        <taxon>Beijerinckiaceae</taxon>
        <taxon>Methylocapsa</taxon>
    </lineage>
</organism>
<sequence>MADPSSADAFVLAVDPAAPPPALAGAVVAIGNFDGVHRGHAAVIKRAEALATRVGAPCAVLTFEPHPSDFFRGPNTIFRLTPLEAKARAFKRLGLDGMIVVTFNEALARLPAEEFVVEILLRRLGVRAVVAGYDFHFGAGRTGTPAFLKEAGARHGFEVEIVERIPADTTDHREAASSTATRAALESGDVEHAAQLLGHPFSILGKVIEGQKLGRTIGFPTTNLAPDPSCRLRHGIYAVRVDVGGRLYDGVANYGRRPTFDNGPALLEAYLFDFSSDIYGEMIEVFFIGWIRGEAKFASVDALIAQIRQDALRAKEILHARSQGDAAS</sequence>
<dbReference type="Pfam" id="PF06574">
    <property type="entry name" value="FAD_syn"/>
    <property type="match status" value="1"/>
</dbReference>
<keyword evidence="9 15" id="KW-0418">Kinase</keyword>
<dbReference type="Pfam" id="PF01687">
    <property type="entry name" value="Flavokinase"/>
    <property type="match status" value="1"/>
</dbReference>
<dbReference type="Proteomes" id="UP001626536">
    <property type="component" value="Chromosome"/>
</dbReference>